<protein>
    <submittedName>
        <fullName evidence="2">GNAT family N-acetyltransferase</fullName>
    </submittedName>
</protein>
<evidence type="ECO:0000313" key="2">
    <source>
        <dbReference type="EMBL" id="OLF47128.1"/>
    </source>
</evidence>
<dbReference type="PANTHER" id="PTHR43415:SF3">
    <property type="entry name" value="GNAT-FAMILY ACETYLTRANSFERASE"/>
    <property type="match status" value="1"/>
</dbReference>
<dbReference type="SUPFAM" id="SSF55729">
    <property type="entry name" value="Acyl-CoA N-acyltransferases (Nat)"/>
    <property type="match status" value="1"/>
</dbReference>
<keyword evidence="2" id="KW-0808">Transferase</keyword>
<dbReference type="InterPro" id="IPR016181">
    <property type="entry name" value="Acyl_CoA_acyltransferase"/>
</dbReference>
<gene>
    <name evidence="2" type="ORF">BU202_09335</name>
</gene>
<dbReference type="Proteomes" id="UP000186890">
    <property type="component" value="Unassembled WGS sequence"/>
</dbReference>
<comment type="caution">
    <text evidence="2">The sequence shown here is derived from an EMBL/GenBank/DDBJ whole genome shotgun (WGS) entry which is preliminary data.</text>
</comment>
<dbReference type="Pfam" id="PF00583">
    <property type="entry name" value="Acetyltransf_1"/>
    <property type="match status" value="1"/>
</dbReference>
<evidence type="ECO:0000259" key="1">
    <source>
        <dbReference type="PROSITE" id="PS51186"/>
    </source>
</evidence>
<proteinExistence type="predicted"/>
<sequence>MAQVEKEIFFEEAEGSHAAAFIEFMNQVAKETDFLVMDETGFQFTAEQLASIFEQSLASPSQLHLLALCGDEVVGAVTVRASKQYRISHIGNIFIAVRKDYWGHGIGRILLEEVIEWARETGLMKRLELTVQVRNDRAVALYQKMGFEIEGTQKWGARTDEGEWLDLYYMGRLIDDK</sequence>
<reference evidence="3" key="1">
    <citation type="submission" date="2016-12" db="EMBL/GenBank/DDBJ databases">
        <authorList>
            <person name="Gulvik C.A."/>
        </authorList>
    </citation>
    <scope>NUCLEOTIDE SEQUENCE [LARGE SCALE GENOMIC DNA]</scope>
    <source>
        <strain evidence="3">NED12-00049-6B</strain>
    </source>
</reference>
<dbReference type="OrthoDB" id="948250at2"/>
<dbReference type="PANTHER" id="PTHR43415">
    <property type="entry name" value="SPERMIDINE N(1)-ACETYLTRANSFERASE"/>
    <property type="match status" value="1"/>
</dbReference>
<dbReference type="EMBL" id="MSJM01000009">
    <property type="protein sequence ID" value="OLF47128.1"/>
    <property type="molecule type" value="Genomic_DNA"/>
</dbReference>
<dbReference type="InterPro" id="IPR000182">
    <property type="entry name" value="GNAT_dom"/>
</dbReference>
<dbReference type="CDD" id="cd04301">
    <property type="entry name" value="NAT_SF"/>
    <property type="match status" value="1"/>
</dbReference>
<feature type="domain" description="N-acetyltransferase" evidence="1">
    <location>
        <begin position="24"/>
        <end position="175"/>
    </location>
</feature>
<organism evidence="2 3">
    <name type="scientific">Streptococcus cuniculi</name>
    <dbReference type="NCBI Taxonomy" id="1432788"/>
    <lineage>
        <taxon>Bacteria</taxon>
        <taxon>Bacillati</taxon>
        <taxon>Bacillota</taxon>
        <taxon>Bacilli</taxon>
        <taxon>Lactobacillales</taxon>
        <taxon>Streptococcaceae</taxon>
        <taxon>Streptococcus</taxon>
    </lineage>
</organism>
<accession>A0A1Q8E5T7</accession>
<dbReference type="AlphaFoldDB" id="A0A1Q8E5T7"/>
<dbReference type="Gene3D" id="3.40.630.30">
    <property type="match status" value="1"/>
</dbReference>
<dbReference type="PROSITE" id="PS51186">
    <property type="entry name" value="GNAT"/>
    <property type="match status" value="1"/>
</dbReference>
<name>A0A1Q8E5T7_9STRE</name>
<dbReference type="GO" id="GO:0016747">
    <property type="term" value="F:acyltransferase activity, transferring groups other than amino-acyl groups"/>
    <property type="evidence" value="ECO:0007669"/>
    <property type="project" value="InterPro"/>
</dbReference>
<dbReference type="RefSeq" id="WP_075105512.1">
    <property type="nucleotide sequence ID" value="NZ_MSJM01000009.1"/>
</dbReference>
<keyword evidence="3" id="KW-1185">Reference proteome</keyword>
<evidence type="ECO:0000313" key="3">
    <source>
        <dbReference type="Proteomes" id="UP000186890"/>
    </source>
</evidence>